<dbReference type="Proteomes" id="UP000241736">
    <property type="component" value="Unassembled WGS sequence"/>
</dbReference>
<accession>A0A2P6M7X2</accession>
<dbReference type="EMBL" id="PVLF01000014">
    <property type="protein sequence ID" value="PRH82086.1"/>
    <property type="molecule type" value="Genomic_DNA"/>
</dbReference>
<dbReference type="RefSeq" id="WP_106990844.1">
    <property type="nucleotide sequence ID" value="NZ_JAVEVW010000076.1"/>
</dbReference>
<proteinExistence type="predicted"/>
<organism evidence="2 3">
    <name type="scientific">Arenimonas caeni</name>
    <dbReference type="NCBI Taxonomy" id="2058085"/>
    <lineage>
        <taxon>Bacteria</taxon>
        <taxon>Pseudomonadati</taxon>
        <taxon>Pseudomonadota</taxon>
        <taxon>Gammaproteobacteria</taxon>
        <taxon>Lysobacterales</taxon>
        <taxon>Lysobacteraceae</taxon>
        <taxon>Arenimonas</taxon>
    </lineage>
</organism>
<name>A0A2P6M7X2_9GAMM</name>
<dbReference type="InterPro" id="IPR051675">
    <property type="entry name" value="Endo/Exo/Phosphatase_dom_1"/>
</dbReference>
<dbReference type="OrthoDB" id="7510573at2"/>
<dbReference type="Gene3D" id="1.10.150.280">
    <property type="entry name" value="AF1531-like domain"/>
    <property type="match status" value="1"/>
</dbReference>
<feature type="signal peptide" evidence="1">
    <location>
        <begin position="1"/>
        <end position="23"/>
    </location>
</feature>
<dbReference type="PANTHER" id="PTHR21180:SF32">
    <property type="entry name" value="ENDONUCLEASE_EXONUCLEASE_PHOSPHATASE FAMILY DOMAIN-CONTAINING PROTEIN 1"/>
    <property type="match status" value="1"/>
</dbReference>
<dbReference type="Pfam" id="PF12836">
    <property type="entry name" value="HHH_3"/>
    <property type="match status" value="1"/>
</dbReference>
<sequence>MNKIVSRLAPLLLGALLSAGALAADKVDINNADAATLDRVLDGVGPSKAEAIVAHRLKHGAFRSADELAEVKGIGLALVEANRDRITVGAGKARAPAAAAAAGD</sequence>
<dbReference type="AlphaFoldDB" id="A0A2P6M7X2"/>
<evidence type="ECO:0000313" key="3">
    <source>
        <dbReference type="Proteomes" id="UP000241736"/>
    </source>
</evidence>
<dbReference type="NCBIfam" id="TIGR00426">
    <property type="entry name" value="competence protein ComEA helix-hairpin-helix repeat region"/>
    <property type="match status" value="1"/>
</dbReference>
<evidence type="ECO:0000313" key="2">
    <source>
        <dbReference type="EMBL" id="PRH82086.1"/>
    </source>
</evidence>
<dbReference type="InterPro" id="IPR010994">
    <property type="entry name" value="RuvA_2-like"/>
</dbReference>
<dbReference type="SUPFAM" id="SSF47781">
    <property type="entry name" value="RuvA domain 2-like"/>
    <property type="match status" value="1"/>
</dbReference>
<protein>
    <submittedName>
        <fullName evidence="2">Competence protein ComEA</fullName>
    </submittedName>
</protein>
<dbReference type="InterPro" id="IPR004509">
    <property type="entry name" value="Competence_ComEA_HhH"/>
</dbReference>
<reference evidence="2 3" key="1">
    <citation type="submission" date="2018-03" db="EMBL/GenBank/DDBJ databases">
        <title>Arenimonas caeni sp. nov., isolated from activated sludge.</title>
        <authorList>
            <person name="Liu H."/>
        </authorList>
    </citation>
    <scope>NUCLEOTIDE SEQUENCE [LARGE SCALE GENOMIC DNA]</scope>
    <source>
        <strain evidence="3">z29</strain>
    </source>
</reference>
<dbReference type="GO" id="GO:0015627">
    <property type="term" value="C:type II protein secretion system complex"/>
    <property type="evidence" value="ECO:0007669"/>
    <property type="project" value="TreeGrafter"/>
</dbReference>
<feature type="chain" id="PRO_5015148142" evidence="1">
    <location>
        <begin position="24"/>
        <end position="104"/>
    </location>
</feature>
<evidence type="ECO:0000256" key="1">
    <source>
        <dbReference type="SAM" id="SignalP"/>
    </source>
</evidence>
<keyword evidence="3" id="KW-1185">Reference proteome</keyword>
<keyword evidence="1" id="KW-0732">Signal</keyword>
<dbReference type="PANTHER" id="PTHR21180">
    <property type="entry name" value="ENDONUCLEASE/EXONUCLEASE/PHOSPHATASE FAMILY DOMAIN-CONTAINING PROTEIN 1"/>
    <property type="match status" value="1"/>
</dbReference>
<dbReference type="GO" id="GO:0015628">
    <property type="term" value="P:protein secretion by the type II secretion system"/>
    <property type="evidence" value="ECO:0007669"/>
    <property type="project" value="TreeGrafter"/>
</dbReference>
<gene>
    <name evidence="2" type="ORF">C6N40_09825</name>
</gene>
<comment type="caution">
    <text evidence="2">The sequence shown here is derived from an EMBL/GenBank/DDBJ whole genome shotgun (WGS) entry which is preliminary data.</text>
</comment>